<dbReference type="GO" id="GO:0071038">
    <property type="term" value="P:TRAMP-dependent tRNA surveillance pathway"/>
    <property type="evidence" value="ECO:0007669"/>
    <property type="project" value="TreeGrafter"/>
</dbReference>
<feature type="region of interest" description="Disordered" evidence="8">
    <location>
        <begin position="457"/>
        <end position="476"/>
    </location>
</feature>
<feature type="compositionally biased region" description="Acidic residues" evidence="8">
    <location>
        <begin position="131"/>
        <end position="148"/>
    </location>
</feature>
<feature type="domain" description="CCHC-type" evidence="9">
    <location>
        <begin position="293"/>
        <end position="308"/>
    </location>
</feature>
<dbReference type="Gene3D" id="4.10.60.10">
    <property type="entry name" value="Zinc finger, CCHC-type"/>
    <property type="match status" value="1"/>
</dbReference>
<sequence>MARLATSDDESESRTAALGVKREARQKGQVNSAPFLSTDSSISSQSSLMGNAASQQAAPVAGTPDQERLEDTAPLTGDAVGTMTSTSTGFGNNRLATGFRAAPLPPAPDEPQPGISESDGQLDPAIPSGDSMDDAIEISDNEQDESDDGGMVINIDRTQHHSFSDDMVLDYDEMETKDGEEEEEEEGEEDDEGEEEGETYSEGDTESQSSTREERQPLSSAEWDAHDQLQGDLERFSRTVSGQLPTHPTATPAQVQSGPYLADLSPEELELQLKYAFFHVSRRDIDLNQPAVCLSCLQAGHAERDCPELTCIHCSASHSSRFCPLLQRCSKCRERGHAAESCPTGLKVTTGSCDICGTPGHVEPTCPQRFLPSFGTPHIGPTKLWISCCICASKSHLVGDCPRANQAAAARWSLKSYAPEQIINLSLEPGTKQREKETANHGLRPAGLKIRGRAALHSARSPSGRQQIDNSDSDEQFLKPRVQDRGTKRGNFTIATQTSNGSVLPSAKPKKVVLTDFLNAVNNQRQAGRGRFELVYGDRGPWRSTKLEGNQRQCEADRGDPELVEETAGVHRDMAFRPAPRQAASANSNRTFSTWFSGRPSSNQQQHQAATEHRYPTRSQVQRAAAAGRADDA</sequence>
<reference evidence="10 11" key="1">
    <citation type="submission" date="2015-01" db="EMBL/GenBank/DDBJ databases">
        <title>The Genome Sequence of Fonsecaea multimorphosa CBS 102226.</title>
        <authorList>
            <consortium name="The Broad Institute Genomics Platform"/>
            <person name="Cuomo C."/>
            <person name="de Hoog S."/>
            <person name="Gorbushina A."/>
            <person name="Stielow B."/>
            <person name="Teixiera M."/>
            <person name="Abouelleil A."/>
            <person name="Chapman S.B."/>
            <person name="Priest M."/>
            <person name="Young S.K."/>
            <person name="Wortman J."/>
            <person name="Nusbaum C."/>
            <person name="Birren B."/>
        </authorList>
    </citation>
    <scope>NUCLEOTIDE SEQUENCE [LARGE SCALE GENOMIC DNA]</scope>
    <source>
        <strain evidence="10 11">CBS 102226</strain>
    </source>
</reference>
<evidence type="ECO:0000313" key="10">
    <source>
        <dbReference type="EMBL" id="KIX99110.1"/>
    </source>
</evidence>
<dbReference type="GeneID" id="27711317"/>
<protein>
    <recommendedName>
        <fullName evidence="9">CCHC-type domain-containing protein</fullName>
    </recommendedName>
</protein>
<dbReference type="STRING" id="1442371.A0A0D2HB34"/>
<feature type="compositionally biased region" description="Low complexity" evidence="8">
    <location>
        <begin position="623"/>
        <end position="633"/>
    </location>
</feature>
<dbReference type="OrthoDB" id="7608935at2759"/>
<accession>A0A0D2HB34</accession>
<feature type="compositionally biased region" description="Low complexity" evidence="8">
    <location>
        <begin position="37"/>
        <end position="47"/>
    </location>
</feature>
<comment type="subcellular location">
    <subcellularLocation>
        <location evidence="1">Nucleus</location>
    </subcellularLocation>
</comment>
<dbReference type="GO" id="GO:0071039">
    <property type="term" value="P:nuclear polyadenylation-dependent CUT catabolic process"/>
    <property type="evidence" value="ECO:0007669"/>
    <property type="project" value="TreeGrafter"/>
</dbReference>
<dbReference type="EMBL" id="KN848070">
    <property type="protein sequence ID" value="KIX99110.1"/>
    <property type="molecule type" value="Genomic_DNA"/>
</dbReference>
<keyword evidence="2" id="KW-0479">Metal-binding</keyword>
<evidence type="ECO:0000256" key="6">
    <source>
        <dbReference type="ARBA" id="ARBA00023242"/>
    </source>
</evidence>
<keyword evidence="5" id="KW-0862">Zinc</keyword>
<evidence type="ECO:0000259" key="9">
    <source>
        <dbReference type="PROSITE" id="PS50158"/>
    </source>
</evidence>
<dbReference type="SUPFAM" id="SSF57756">
    <property type="entry name" value="Retrovirus zinc finger-like domains"/>
    <property type="match status" value="1"/>
</dbReference>
<dbReference type="InterPro" id="IPR036875">
    <property type="entry name" value="Znf_CCHC_sf"/>
</dbReference>
<feature type="compositionally biased region" description="Acidic residues" evidence="8">
    <location>
        <begin position="167"/>
        <end position="205"/>
    </location>
</feature>
<feature type="compositionally biased region" description="Polar residues" evidence="8">
    <location>
        <begin position="48"/>
        <end position="57"/>
    </location>
</feature>
<dbReference type="PROSITE" id="PS50158">
    <property type="entry name" value="ZF_CCHC"/>
    <property type="match status" value="2"/>
</dbReference>
<dbReference type="SMART" id="SM00343">
    <property type="entry name" value="ZnF_C2HC"/>
    <property type="match status" value="4"/>
</dbReference>
<feature type="compositionally biased region" description="Polar residues" evidence="8">
    <location>
        <begin position="460"/>
        <end position="470"/>
    </location>
</feature>
<feature type="compositionally biased region" description="Polar residues" evidence="8">
    <location>
        <begin position="584"/>
        <end position="609"/>
    </location>
</feature>
<keyword evidence="6" id="KW-0539">Nucleus</keyword>
<dbReference type="GO" id="GO:0071031">
    <property type="term" value="P:nuclear mRNA surveillance of mRNA 3'-end processing"/>
    <property type="evidence" value="ECO:0007669"/>
    <property type="project" value="TreeGrafter"/>
</dbReference>
<keyword evidence="11" id="KW-1185">Reference proteome</keyword>
<dbReference type="Proteomes" id="UP000053411">
    <property type="component" value="Unassembled WGS sequence"/>
</dbReference>
<dbReference type="GO" id="GO:0071037">
    <property type="term" value="P:nuclear polyadenylation-dependent snRNA catabolic process"/>
    <property type="evidence" value="ECO:0007669"/>
    <property type="project" value="TreeGrafter"/>
</dbReference>
<feature type="region of interest" description="Disordered" evidence="8">
    <location>
        <begin position="1"/>
        <end position="224"/>
    </location>
</feature>
<evidence type="ECO:0000256" key="5">
    <source>
        <dbReference type="ARBA" id="ARBA00022833"/>
    </source>
</evidence>
<feature type="domain" description="CCHC-type" evidence="9">
    <location>
        <begin position="328"/>
        <end position="343"/>
    </location>
</feature>
<dbReference type="InterPro" id="IPR001878">
    <property type="entry name" value="Znf_CCHC"/>
</dbReference>
<dbReference type="RefSeq" id="XP_016633233.1">
    <property type="nucleotide sequence ID" value="XM_016776074.1"/>
</dbReference>
<dbReference type="GO" id="GO:0071036">
    <property type="term" value="P:nuclear polyadenylation-dependent snoRNA catabolic process"/>
    <property type="evidence" value="ECO:0007669"/>
    <property type="project" value="TreeGrafter"/>
</dbReference>
<evidence type="ECO:0000256" key="1">
    <source>
        <dbReference type="ARBA" id="ARBA00004123"/>
    </source>
</evidence>
<name>A0A0D2HB34_9EURO</name>
<evidence type="ECO:0000256" key="8">
    <source>
        <dbReference type="SAM" id="MobiDB-lite"/>
    </source>
</evidence>
<gene>
    <name evidence="10" type="ORF">Z520_05571</name>
</gene>
<evidence type="ECO:0000256" key="2">
    <source>
        <dbReference type="ARBA" id="ARBA00022723"/>
    </source>
</evidence>
<dbReference type="PANTHER" id="PTHR46543">
    <property type="entry name" value="ZINC FINGER CCHC DOMAIN-CONTAINING PROTEIN 7"/>
    <property type="match status" value="1"/>
</dbReference>
<evidence type="ECO:0000256" key="3">
    <source>
        <dbReference type="ARBA" id="ARBA00022737"/>
    </source>
</evidence>
<keyword evidence="4 7" id="KW-0863">Zinc-finger</keyword>
<dbReference type="AlphaFoldDB" id="A0A0D2HB34"/>
<feature type="compositionally biased region" description="Polar residues" evidence="8">
    <location>
        <begin position="82"/>
        <end position="95"/>
    </location>
</feature>
<dbReference type="VEuPathDB" id="FungiDB:Z520_05571"/>
<dbReference type="GO" id="GO:0071035">
    <property type="term" value="P:nuclear polyadenylation-dependent rRNA catabolic process"/>
    <property type="evidence" value="ECO:0007669"/>
    <property type="project" value="TreeGrafter"/>
</dbReference>
<dbReference type="GO" id="GO:0008270">
    <property type="term" value="F:zinc ion binding"/>
    <property type="evidence" value="ECO:0007669"/>
    <property type="project" value="UniProtKB-KW"/>
</dbReference>
<organism evidence="10 11">
    <name type="scientific">Fonsecaea multimorphosa CBS 102226</name>
    <dbReference type="NCBI Taxonomy" id="1442371"/>
    <lineage>
        <taxon>Eukaryota</taxon>
        <taxon>Fungi</taxon>
        <taxon>Dikarya</taxon>
        <taxon>Ascomycota</taxon>
        <taxon>Pezizomycotina</taxon>
        <taxon>Eurotiomycetes</taxon>
        <taxon>Chaetothyriomycetidae</taxon>
        <taxon>Chaetothyriales</taxon>
        <taxon>Herpotrichiellaceae</taxon>
        <taxon>Fonsecaea</taxon>
    </lineage>
</organism>
<feature type="region of interest" description="Disordered" evidence="8">
    <location>
        <begin position="580"/>
        <end position="633"/>
    </location>
</feature>
<evidence type="ECO:0000313" key="11">
    <source>
        <dbReference type="Proteomes" id="UP000053411"/>
    </source>
</evidence>
<proteinExistence type="predicted"/>
<evidence type="ECO:0000256" key="4">
    <source>
        <dbReference type="ARBA" id="ARBA00022771"/>
    </source>
</evidence>
<dbReference type="InterPro" id="IPR051644">
    <property type="entry name" value="TRAMP_AT-DNA-binding"/>
</dbReference>
<keyword evidence="3" id="KW-0677">Repeat</keyword>
<dbReference type="GO" id="GO:0003723">
    <property type="term" value="F:RNA binding"/>
    <property type="evidence" value="ECO:0007669"/>
    <property type="project" value="TreeGrafter"/>
</dbReference>
<dbReference type="PANTHER" id="PTHR46543:SF1">
    <property type="entry name" value="ZINC FINGER CCHC DOMAIN-CONTAINING PROTEIN 7"/>
    <property type="match status" value="1"/>
</dbReference>
<evidence type="ECO:0000256" key="7">
    <source>
        <dbReference type="PROSITE-ProRule" id="PRU00047"/>
    </source>
</evidence>
<dbReference type="GO" id="GO:0031499">
    <property type="term" value="C:TRAMP complex"/>
    <property type="evidence" value="ECO:0007669"/>
    <property type="project" value="TreeGrafter"/>
</dbReference>